<keyword evidence="13 18" id="KW-0862">Zinc</keyword>
<dbReference type="EMBL" id="AP025739">
    <property type="protein sequence ID" value="BDI31257.1"/>
    <property type="molecule type" value="Genomic_DNA"/>
</dbReference>
<feature type="binding site" evidence="18">
    <location>
        <begin position="155"/>
        <end position="156"/>
    </location>
    <ligand>
        <name>NAD(+)</name>
        <dbReference type="ChEBI" id="CHEBI:57540"/>
    </ligand>
</feature>
<comment type="similarity">
    <text evidence="6 18">Belongs to the sugar phosphate cyclases superfamily. Dehydroquinate synthase family.</text>
</comment>
<evidence type="ECO:0000259" key="19">
    <source>
        <dbReference type="Pfam" id="PF01761"/>
    </source>
</evidence>
<dbReference type="KEGG" id="ccot:CCAX7_33080"/>
<dbReference type="Gene3D" id="1.20.1090.10">
    <property type="entry name" value="Dehydroquinate synthase-like - alpha domain"/>
    <property type="match status" value="1"/>
</dbReference>
<dbReference type="InterPro" id="IPR030960">
    <property type="entry name" value="DHQS/DOIS_N"/>
</dbReference>
<dbReference type="NCBIfam" id="TIGR01357">
    <property type="entry name" value="aroB"/>
    <property type="match status" value="1"/>
</dbReference>
<gene>
    <name evidence="18 21" type="primary">aroB</name>
    <name evidence="21" type="ORF">CCAX7_33080</name>
</gene>
<feature type="domain" description="3-dehydroquinate synthase N-terminal" evidence="19">
    <location>
        <begin position="93"/>
        <end position="204"/>
    </location>
</feature>
<keyword evidence="16 18" id="KW-0456">Lyase</keyword>
<dbReference type="InterPro" id="IPR016037">
    <property type="entry name" value="DHQ_synth_AroB"/>
</dbReference>
<feature type="domain" description="3-dehydroquinate synthase C-terminal" evidence="20">
    <location>
        <begin position="207"/>
        <end position="351"/>
    </location>
</feature>
<keyword evidence="10 18" id="KW-0028">Amino-acid biosynthesis</keyword>
<evidence type="ECO:0000256" key="1">
    <source>
        <dbReference type="ARBA" id="ARBA00001393"/>
    </source>
</evidence>
<comment type="cofactor">
    <cofactor evidence="18">
        <name>Co(2+)</name>
        <dbReference type="ChEBI" id="CHEBI:48828"/>
    </cofactor>
    <cofactor evidence="18">
        <name>Zn(2+)</name>
        <dbReference type="ChEBI" id="CHEBI:29105"/>
    </cofactor>
    <text evidence="18">Binds 1 divalent metal cation per subunit. Can use either Co(2+) or Zn(2+).</text>
</comment>
<evidence type="ECO:0000256" key="13">
    <source>
        <dbReference type="ARBA" id="ARBA00022833"/>
    </source>
</evidence>
<dbReference type="InterPro" id="IPR030963">
    <property type="entry name" value="DHQ_synth_fam"/>
</dbReference>
<evidence type="ECO:0000256" key="18">
    <source>
        <dbReference type="HAMAP-Rule" id="MF_00110"/>
    </source>
</evidence>
<keyword evidence="12 18" id="KW-0547">Nucleotide-binding</keyword>
<evidence type="ECO:0000256" key="16">
    <source>
        <dbReference type="ARBA" id="ARBA00023239"/>
    </source>
</evidence>
<feature type="binding site" evidence="18">
    <location>
        <position position="177"/>
    </location>
    <ligand>
        <name>NAD(+)</name>
        <dbReference type="ChEBI" id="CHEBI:57540"/>
    </ligand>
</feature>
<evidence type="ECO:0000256" key="12">
    <source>
        <dbReference type="ARBA" id="ARBA00022741"/>
    </source>
</evidence>
<evidence type="ECO:0000256" key="9">
    <source>
        <dbReference type="ARBA" id="ARBA00022490"/>
    </source>
</evidence>
<comment type="catalytic activity">
    <reaction evidence="1 18">
        <text>7-phospho-2-dehydro-3-deoxy-D-arabino-heptonate = 3-dehydroquinate + phosphate</text>
        <dbReference type="Rhea" id="RHEA:21968"/>
        <dbReference type="ChEBI" id="CHEBI:32364"/>
        <dbReference type="ChEBI" id="CHEBI:43474"/>
        <dbReference type="ChEBI" id="CHEBI:58394"/>
        <dbReference type="EC" id="4.2.3.4"/>
    </reaction>
</comment>
<comment type="function">
    <text evidence="18">Catalyzes the conversion of 3-deoxy-D-arabino-heptulosonate 7-phosphate (DAHP) to dehydroquinate (DHQ).</text>
</comment>
<comment type="cofactor">
    <cofactor evidence="3">
        <name>Zn(2+)</name>
        <dbReference type="ChEBI" id="CHEBI:29105"/>
    </cofactor>
</comment>
<dbReference type="PIRSF" id="PIRSF001455">
    <property type="entry name" value="DHQ_synth"/>
    <property type="match status" value="1"/>
</dbReference>
<keyword evidence="11 18" id="KW-0479">Metal-binding</keyword>
<dbReference type="OrthoDB" id="9806583at2"/>
<dbReference type="GO" id="GO:0003856">
    <property type="term" value="F:3-dehydroquinate synthase activity"/>
    <property type="evidence" value="ECO:0007669"/>
    <property type="project" value="UniProtKB-UniRule"/>
</dbReference>
<dbReference type="HAMAP" id="MF_00110">
    <property type="entry name" value="DHQ_synthase"/>
    <property type="match status" value="1"/>
</dbReference>
<keyword evidence="14 18" id="KW-0520">NAD</keyword>
<evidence type="ECO:0000259" key="20">
    <source>
        <dbReference type="Pfam" id="PF24621"/>
    </source>
</evidence>
<dbReference type="GO" id="GO:0000166">
    <property type="term" value="F:nucleotide binding"/>
    <property type="evidence" value="ECO:0007669"/>
    <property type="project" value="UniProtKB-KW"/>
</dbReference>
<dbReference type="AlphaFoldDB" id="A0A402CYT5"/>
<evidence type="ECO:0000256" key="2">
    <source>
        <dbReference type="ARBA" id="ARBA00001911"/>
    </source>
</evidence>
<evidence type="ECO:0000256" key="17">
    <source>
        <dbReference type="ARBA" id="ARBA00023285"/>
    </source>
</evidence>
<dbReference type="GO" id="GO:0008652">
    <property type="term" value="P:amino acid biosynthetic process"/>
    <property type="evidence" value="ECO:0007669"/>
    <property type="project" value="UniProtKB-KW"/>
</dbReference>
<dbReference type="GO" id="GO:0005737">
    <property type="term" value="C:cytoplasm"/>
    <property type="evidence" value="ECO:0007669"/>
    <property type="project" value="UniProtKB-SubCell"/>
</dbReference>
<dbReference type="FunFam" id="3.40.50.1970:FF:000007">
    <property type="entry name" value="Pentafunctional AROM polypeptide"/>
    <property type="match status" value="1"/>
</dbReference>
<sequence length="388" mass="42398">MRKKKNQLDVNADIKATALHSYDVHLDLGSRAYDILVERGLLARVGEEVSKRVAGGDPAGRVAVVITNPKVELYHGRVVMDSLTAAGFRVVPVVLAAGETYKTLQTVRRLYKIFHAEQLDRRAIVVALGGGVIGDVAGFAAASYNRGLDFVQVPTTLLAQVDSSVGGKTGVNFDNAKNLIGAFYQPKLVIIDPDTLRSLPIRERRSGLAEIIKYGIIYDKPFFDLLEREVGSLLRLSSAQLEYAISRSCEIKARVVEQDERDEGVRAILNYGHTVGHALESITHYRVYRHGEAIAIGMVSAALIGEELGLSSPEDTDAIIRIFTSAGFHVHLGEEIAVGGVMRLLSWDKKAVDGTARFVLMEKLGKVTPGHNVPPDVIRRALERQQAL</sequence>
<dbReference type="Pfam" id="PF24621">
    <property type="entry name" value="DHQS_C"/>
    <property type="match status" value="1"/>
</dbReference>
<dbReference type="GO" id="GO:0046872">
    <property type="term" value="F:metal ion binding"/>
    <property type="evidence" value="ECO:0007669"/>
    <property type="project" value="UniProtKB-KW"/>
</dbReference>
<comment type="cofactor">
    <cofactor evidence="2 18">
        <name>NAD(+)</name>
        <dbReference type="ChEBI" id="CHEBI:57540"/>
    </cofactor>
</comment>
<proteinExistence type="inferred from homology"/>
<dbReference type="PANTHER" id="PTHR43622:SF7">
    <property type="entry name" value="3-DEHYDROQUINATE SYNTHASE, CHLOROPLASTIC"/>
    <property type="match status" value="1"/>
</dbReference>
<evidence type="ECO:0000256" key="10">
    <source>
        <dbReference type="ARBA" id="ARBA00022605"/>
    </source>
</evidence>
<protein>
    <recommendedName>
        <fullName evidence="8 18">3-dehydroquinate synthase</fullName>
        <shortName evidence="18">DHQS</shortName>
        <ecNumber evidence="7 18">4.2.3.4</ecNumber>
    </recommendedName>
</protein>
<dbReference type="CDD" id="cd08195">
    <property type="entry name" value="DHQS"/>
    <property type="match status" value="1"/>
</dbReference>
<feature type="binding site" evidence="18">
    <location>
        <position position="273"/>
    </location>
    <ligand>
        <name>Zn(2+)</name>
        <dbReference type="ChEBI" id="CHEBI:29105"/>
    </ligand>
</feature>
<evidence type="ECO:0000256" key="8">
    <source>
        <dbReference type="ARBA" id="ARBA00017684"/>
    </source>
</evidence>
<dbReference type="Proteomes" id="UP000287394">
    <property type="component" value="Chromosome"/>
</dbReference>
<dbReference type="Pfam" id="PF01761">
    <property type="entry name" value="DHQ_synthase"/>
    <property type="match status" value="1"/>
</dbReference>
<organism evidence="21 22">
    <name type="scientific">Capsulimonas corticalis</name>
    <dbReference type="NCBI Taxonomy" id="2219043"/>
    <lineage>
        <taxon>Bacteria</taxon>
        <taxon>Bacillati</taxon>
        <taxon>Armatimonadota</taxon>
        <taxon>Armatimonadia</taxon>
        <taxon>Capsulimonadales</taxon>
        <taxon>Capsulimonadaceae</taxon>
        <taxon>Capsulimonas</taxon>
    </lineage>
</organism>
<keyword evidence="15 18" id="KW-0057">Aromatic amino acid biosynthesis</keyword>
<comment type="caution">
    <text evidence="18">Lacks conserved residue(s) required for the propagation of feature annotation.</text>
</comment>
<dbReference type="FunCoup" id="A0A402CYT5">
    <property type="interactions" value="442"/>
</dbReference>
<dbReference type="EC" id="4.2.3.4" evidence="7 18"/>
<feature type="binding site" evidence="18">
    <location>
        <position position="290"/>
    </location>
    <ligand>
        <name>Zn(2+)</name>
        <dbReference type="ChEBI" id="CHEBI:29105"/>
    </ligand>
</feature>
<dbReference type="GO" id="GO:0009423">
    <property type="term" value="P:chorismate biosynthetic process"/>
    <property type="evidence" value="ECO:0007669"/>
    <property type="project" value="UniProtKB-UniRule"/>
</dbReference>
<evidence type="ECO:0000256" key="4">
    <source>
        <dbReference type="ARBA" id="ARBA00004496"/>
    </source>
</evidence>
<keyword evidence="22" id="KW-1185">Reference proteome</keyword>
<evidence type="ECO:0000256" key="6">
    <source>
        <dbReference type="ARBA" id="ARBA00005412"/>
    </source>
</evidence>
<evidence type="ECO:0000256" key="7">
    <source>
        <dbReference type="ARBA" id="ARBA00013031"/>
    </source>
</evidence>
<accession>A0A402CYT5</accession>
<name>A0A402CYT5_9BACT</name>
<reference evidence="21 22" key="1">
    <citation type="journal article" date="2019" name="Int. J. Syst. Evol. Microbiol.">
        <title>Capsulimonas corticalis gen. nov., sp. nov., an aerobic capsulated bacterium, of a novel bacterial order, Capsulimonadales ord. nov., of the class Armatimonadia of the phylum Armatimonadetes.</title>
        <authorList>
            <person name="Li J."/>
            <person name="Kudo C."/>
            <person name="Tonouchi A."/>
        </authorList>
    </citation>
    <scope>NUCLEOTIDE SEQUENCE [LARGE SCALE GENOMIC DNA]</scope>
    <source>
        <strain evidence="21 22">AX-7</strain>
    </source>
</reference>
<comment type="pathway">
    <text evidence="5 18">Metabolic intermediate biosynthesis; chorismate biosynthesis; chorismate from D-erythrose 4-phosphate and phosphoenolpyruvate: step 2/7.</text>
</comment>
<feature type="binding site" evidence="18">
    <location>
        <begin position="131"/>
        <end position="135"/>
    </location>
    <ligand>
        <name>NAD(+)</name>
        <dbReference type="ChEBI" id="CHEBI:57540"/>
    </ligand>
</feature>
<dbReference type="RefSeq" id="WP_119322447.1">
    <property type="nucleotide sequence ID" value="NZ_AP025739.1"/>
</dbReference>
<dbReference type="InterPro" id="IPR050071">
    <property type="entry name" value="Dehydroquinate_synthase"/>
</dbReference>
<dbReference type="PANTHER" id="PTHR43622">
    <property type="entry name" value="3-DEHYDROQUINATE SYNTHASE"/>
    <property type="match status" value="1"/>
</dbReference>
<evidence type="ECO:0000256" key="15">
    <source>
        <dbReference type="ARBA" id="ARBA00023141"/>
    </source>
</evidence>
<keyword evidence="9 18" id="KW-0963">Cytoplasm</keyword>
<evidence type="ECO:0000256" key="3">
    <source>
        <dbReference type="ARBA" id="ARBA00001947"/>
    </source>
</evidence>
<feature type="binding site" evidence="18">
    <location>
        <position position="168"/>
    </location>
    <ligand>
        <name>NAD(+)</name>
        <dbReference type="ChEBI" id="CHEBI:57540"/>
    </ligand>
</feature>
<evidence type="ECO:0000256" key="14">
    <source>
        <dbReference type="ARBA" id="ARBA00023027"/>
    </source>
</evidence>
<keyword evidence="17 18" id="KW-0170">Cobalt</keyword>
<dbReference type="InterPro" id="IPR056179">
    <property type="entry name" value="DHQS_C"/>
</dbReference>
<evidence type="ECO:0000313" key="22">
    <source>
        <dbReference type="Proteomes" id="UP000287394"/>
    </source>
</evidence>
<evidence type="ECO:0000313" key="21">
    <source>
        <dbReference type="EMBL" id="BDI31257.1"/>
    </source>
</evidence>
<dbReference type="Gene3D" id="3.40.50.1970">
    <property type="match status" value="1"/>
</dbReference>
<dbReference type="GO" id="GO:0009073">
    <property type="term" value="P:aromatic amino acid family biosynthetic process"/>
    <property type="evidence" value="ECO:0007669"/>
    <property type="project" value="UniProtKB-KW"/>
</dbReference>
<dbReference type="SUPFAM" id="SSF56796">
    <property type="entry name" value="Dehydroquinate synthase-like"/>
    <property type="match status" value="1"/>
</dbReference>
<evidence type="ECO:0000256" key="11">
    <source>
        <dbReference type="ARBA" id="ARBA00022723"/>
    </source>
</evidence>
<feature type="binding site" evidence="18">
    <location>
        <position position="210"/>
    </location>
    <ligand>
        <name>Zn(2+)</name>
        <dbReference type="ChEBI" id="CHEBI:29105"/>
    </ligand>
</feature>
<evidence type="ECO:0000256" key="5">
    <source>
        <dbReference type="ARBA" id="ARBA00004661"/>
    </source>
</evidence>
<comment type="subcellular location">
    <subcellularLocation>
        <location evidence="4 18">Cytoplasm</location>
    </subcellularLocation>
</comment>